<organism evidence="2 3">
    <name type="scientific">Sphingobium chungbukense</name>
    <dbReference type="NCBI Taxonomy" id="56193"/>
    <lineage>
        <taxon>Bacteria</taxon>
        <taxon>Pseudomonadati</taxon>
        <taxon>Pseudomonadota</taxon>
        <taxon>Alphaproteobacteria</taxon>
        <taxon>Sphingomonadales</taxon>
        <taxon>Sphingomonadaceae</taxon>
        <taxon>Sphingobium</taxon>
    </lineage>
</organism>
<dbReference type="RefSeq" id="WP_046762187.1">
    <property type="nucleotide sequence ID" value="NZ_LBIC01000001.1"/>
</dbReference>
<protein>
    <submittedName>
        <fullName evidence="2">Uncharacterized protein</fullName>
    </submittedName>
</protein>
<accession>A0A0M3AUA0</accession>
<keyword evidence="3" id="KW-1185">Reference proteome</keyword>
<keyword evidence="1" id="KW-1133">Transmembrane helix</keyword>
<comment type="caution">
    <text evidence="2">The sequence shown here is derived from an EMBL/GenBank/DDBJ whole genome shotgun (WGS) entry which is preliminary data.</text>
</comment>
<evidence type="ECO:0000313" key="3">
    <source>
        <dbReference type="Proteomes" id="UP000033874"/>
    </source>
</evidence>
<dbReference type="EMBL" id="LBIC01000001">
    <property type="protein sequence ID" value="KKW93747.1"/>
    <property type="molecule type" value="Genomic_DNA"/>
</dbReference>
<evidence type="ECO:0000313" key="2">
    <source>
        <dbReference type="EMBL" id="KKW93747.1"/>
    </source>
</evidence>
<gene>
    <name evidence="2" type="ORF">YP76_03520</name>
</gene>
<keyword evidence="1" id="KW-0472">Membrane</keyword>
<feature type="transmembrane region" description="Helical" evidence="1">
    <location>
        <begin position="59"/>
        <end position="77"/>
    </location>
</feature>
<dbReference type="AlphaFoldDB" id="A0A0M3AUA0"/>
<feature type="transmembrane region" description="Helical" evidence="1">
    <location>
        <begin position="28"/>
        <end position="47"/>
    </location>
</feature>
<sequence>MALVGWIVSFIALFGALALRQDMPIGGSATLSNMLILLALLGCPMIWRERPLGISRGQRMIVGLILFLCVPMVLLPTA</sequence>
<dbReference type="STRING" id="56193.YP76_03520"/>
<reference evidence="2 3" key="1">
    <citation type="submission" date="2015-04" db="EMBL/GenBank/DDBJ databases">
        <title>Genome sequence of aromatic hydrocarbons-degrading Sphingobium chungbukense DJ77.</title>
        <authorList>
            <person name="Kim Y.-C."/>
            <person name="Chae J.-C."/>
        </authorList>
    </citation>
    <scope>NUCLEOTIDE SEQUENCE [LARGE SCALE GENOMIC DNA]</scope>
    <source>
        <strain evidence="2 3">DJ77</strain>
    </source>
</reference>
<evidence type="ECO:0000256" key="1">
    <source>
        <dbReference type="SAM" id="Phobius"/>
    </source>
</evidence>
<name>A0A0M3AUA0_9SPHN</name>
<dbReference type="PATRIC" id="fig|56193.3.peg.718"/>
<dbReference type="Proteomes" id="UP000033874">
    <property type="component" value="Unassembled WGS sequence"/>
</dbReference>
<proteinExistence type="predicted"/>
<keyword evidence="1" id="KW-0812">Transmembrane</keyword>